<evidence type="ECO:0000256" key="7">
    <source>
        <dbReference type="ARBA" id="ARBA00023135"/>
    </source>
</evidence>
<feature type="domain" description="Signal recognition particle SRP72 subunit RNA-binding" evidence="12">
    <location>
        <begin position="489"/>
        <end position="539"/>
    </location>
</feature>
<keyword evidence="6" id="KW-0256">Endoplasmic reticulum</keyword>
<keyword evidence="7 9" id="KW-0733">Signal recognition particle</keyword>
<feature type="compositionally biased region" description="Basic residues" evidence="11">
    <location>
        <begin position="590"/>
        <end position="600"/>
    </location>
</feature>
<evidence type="ECO:0000256" key="2">
    <source>
        <dbReference type="ARBA" id="ARBA00004496"/>
    </source>
</evidence>
<feature type="region of interest" description="Disordered" evidence="11">
    <location>
        <begin position="487"/>
        <end position="600"/>
    </location>
</feature>
<keyword evidence="10" id="KW-0802">TPR repeat</keyword>
<dbReference type="Proteomes" id="UP000285301">
    <property type="component" value="Unassembled WGS sequence"/>
</dbReference>
<evidence type="ECO:0000259" key="12">
    <source>
        <dbReference type="Pfam" id="PF08492"/>
    </source>
</evidence>
<dbReference type="InterPro" id="IPR026270">
    <property type="entry name" value="SRP72"/>
</dbReference>
<gene>
    <name evidence="13" type="ORF">B4U79_01044</name>
    <name evidence="14" type="ORF">B4U79_03426</name>
</gene>
<dbReference type="Pfam" id="PF14559">
    <property type="entry name" value="TPR_19"/>
    <property type="match status" value="1"/>
</dbReference>
<comment type="subcellular location">
    <subcellularLocation>
        <location evidence="2 9">Cytoplasm</location>
    </subcellularLocation>
    <subcellularLocation>
        <location evidence="1">Endoplasmic reticulum</location>
    </subcellularLocation>
</comment>
<dbReference type="InterPro" id="IPR013699">
    <property type="entry name" value="Signal_recog_part_SRP72_RNA-bd"/>
</dbReference>
<dbReference type="GO" id="GO:0008312">
    <property type="term" value="F:7S RNA binding"/>
    <property type="evidence" value="ECO:0007669"/>
    <property type="project" value="InterPro"/>
</dbReference>
<reference evidence="14" key="2">
    <citation type="submission" date="2018-11" db="EMBL/GenBank/DDBJ databases">
        <title>Trombidioid mite genomics.</title>
        <authorList>
            <person name="Dong X."/>
        </authorList>
    </citation>
    <scope>NUCLEOTIDE SEQUENCE</scope>
    <source>
        <strain evidence="14">UoL-WK</strain>
    </source>
</reference>
<evidence type="ECO:0000313" key="15">
    <source>
        <dbReference type="Proteomes" id="UP000285301"/>
    </source>
</evidence>
<comment type="function">
    <text evidence="9">Component of the signal recognition particle (SRP) complex, a ribonucleoprotein complex that mediates the cotranslational targeting of secretory and membrane proteins to the endoplasmic reticulum (ER).</text>
</comment>
<keyword evidence="8 9" id="KW-0687">Ribonucleoprotein</keyword>
<dbReference type="OrthoDB" id="5421607at2759"/>
<dbReference type="Pfam" id="PF08492">
    <property type="entry name" value="SRP72"/>
    <property type="match status" value="1"/>
</dbReference>
<dbReference type="EMBL" id="NCKU01004313">
    <property type="protein sequence ID" value="RWS06146.1"/>
    <property type="molecule type" value="Genomic_DNA"/>
</dbReference>
<dbReference type="PROSITE" id="PS50005">
    <property type="entry name" value="TPR"/>
    <property type="match status" value="1"/>
</dbReference>
<dbReference type="GO" id="GO:0043022">
    <property type="term" value="F:ribosome binding"/>
    <property type="evidence" value="ECO:0007669"/>
    <property type="project" value="TreeGrafter"/>
</dbReference>
<comment type="similarity">
    <text evidence="3 9">Belongs to the SRP72 family.</text>
</comment>
<evidence type="ECO:0000256" key="3">
    <source>
        <dbReference type="ARBA" id="ARBA00007676"/>
    </source>
</evidence>
<dbReference type="SUPFAM" id="SSF48452">
    <property type="entry name" value="TPR-like"/>
    <property type="match status" value="1"/>
</dbReference>
<evidence type="ECO:0000256" key="9">
    <source>
        <dbReference type="PIRNR" id="PIRNR038922"/>
    </source>
</evidence>
<evidence type="ECO:0000313" key="13">
    <source>
        <dbReference type="EMBL" id="RWS02575.1"/>
    </source>
</evidence>
<dbReference type="AlphaFoldDB" id="A0A443QT10"/>
<proteinExistence type="inferred from homology"/>
<evidence type="ECO:0000256" key="6">
    <source>
        <dbReference type="ARBA" id="ARBA00022824"/>
    </source>
</evidence>
<dbReference type="InterPro" id="IPR019734">
    <property type="entry name" value="TPR_rpt"/>
</dbReference>
<evidence type="ECO:0000256" key="10">
    <source>
        <dbReference type="PROSITE-ProRule" id="PRU00339"/>
    </source>
</evidence>
<evidence type="ECO:0000256" key="5">
    <source>
        <dbReference type="ARBA" id="ARBA00022490"/>
    </source>
</evidence>
<evidence type="ECO:0000313" key="14">
    <source>
        <dbReference type="EMBL" id="RWS06146.1"/>
    </source>
</evidence>
<dbReference type="InterPro" id="IPR011990">
    <property type="entry name" value="TPR-like_helical_dom_sf"/>
</dbReference>
<feature type="compositionally biased region" description="Basic residues" evidence="11">
    <location>
        <begin position="502"/>
        <end position="514"/>
    </location>
</feature>
<dbReference type="PANTHER" id="PTHR14094:SF9">
    <property type="entry name" value="SIGNAL RECOGNITION PARTICLE SUBUNIT SRP72"/>
    <property type="match status" value="1"/>
</dbReference>
<dbReference type="PANTHER" id="PTHR14094">
    <property type="entry name" value="SIGNAL RECOGNITION PARTICLE 72"/>
    <property type="match status" value="1"/>
</dbReference>
<evidence type="ECO:0000256" key="8">
    <source>
        <dbReference type="ARBA" id="ARBA00023274"/>
    </source>
</evidence>
<dbReference type="PIRSF" id="PIRSF038922">
    <property type="entry name" value="SRP72"/>
    <property type="match status" value="1"/>
</dbReference>
<keyword evidence="15" id="KW-1185">Reference proteome</keyword>
<dbReference type="GO" id="GO:0005786">
    <property type="term" value="C:signal recognition particle, endoplasmic reticulum targeting"/>
    <property type="evidence" value="ECO:0007669"/>
    <property type="project" value="UniProtKB-UniRule"/>
</dbReference>
<dbReference type="GO" id="GO:0006614">
    <property type="term" value="P:SRP-dependent cotranslational protein targeting to membrane"/>
    <property type="evidence" value="ECO:0007669"/>
    <property type="project" value="UniProtKB-UniRule"/>
</dbReference>
<feature type="repeat" description="TPR" evidence="10">
    <location>
        <begin position="181"/>
        <end position="214"/>
    </location>
</feature>
<dbReference type="Gene3D" id="1.25.40.10">
    <property type="entry name" value="Tetratricopeptide repeat domain"/>
    <property type="match status" value="3"/>
</dbReference>
<protein>
    <recommendedName>
        <fullName evidence="4 9">Signal recognition particle subunit SRP72</fullName>
    </recommendedName>
</protein>
<evidence type="ECO:0000256" key="4">
    <source>
        <dbReference type="ARBA" id="ARBA00018350"/>
    </source>
</evidence>
<accession>A0A443QT10</accession>
<dbReference type="SMART" id="SM00028">
    <property type="entry name" value="TPR"/>
    <property type="match status" value="3"/>
</dbReference>
<reference evidence="14 15" key="1">
    <citation type="journal article" date="2018" name="Gigascience">
        <title>Genomes of trombidid mites reveal novel predicted allergens and laterally-transferred genes associated with secondary metabolism.</title>
        <authorList>
            <person name="Dong X."/>
            <person name="Chaisiri K."/>
            <person name="Xia D."/>
            <person name="Armstrong S.D."/>
            <person name="Fang Y."/>
            <person name="Donnelly M.J."/>
            <person name="Kadowaki T."/>
            <person name="McGarry J.W."/>
            <person name="Darby A.C."/>
            <person name="Makepeace B.L."/>
        </authorList>
    </citation>
    <scope>NUCLEOTIDE SEQUENCE [LARGE SCALE GENOMIC DNA]</scope>
    <source>
        <strain evidence="14">UoL-WK</strain>
    </source>
</reference>
<dbReference type="EMBL" id="NCKU01007528">
    <property type="protein sequence ID" value="RWS02575.1"/>
    <property type="molecule type" value="Genomic_DNA"/>
</dbReference>
<organism evidence="14 15">
    <name type="scientific">Dinothrombium tinctorium</name>
    <dbReference type="NCBI Taxonomy" id="1965070"/>
    <lineage>
        <taxon>Eukaryota</taxon>
        <taxon>Metazoa</taxon>
        <taxon>Ecdysozoa</taxon>
        <taxon>Arthropoda</taxon>
        <taxon>Chelicerata</taxon>
        <taxon>Arachnida</taxon>
        <taxon>Acari</taxon>
        <taxon>Acariformes</taxon>
        <taxon>Trombidiformes</taxon>
        <taxon>Prostigmata</taxon>
        <taxon>Anystina</taxon>
        <taxon>Parasitengona</taxon>
        <taxon>Trombidioidea</taxon>
        <taxon>Trombidiidae</taxon>
        <taxon>Dinothrombium</taxon>
    </lineage>
</organism>
<name>A0A443QT10_9ACAR</name>
<dbReference type="GO" id="GO:0005783">
    <property type="term" value="C:endoplasmic reticulum"/>
    <property type="evidence" value="ECO:0007669"/>
    <property type="project" value="UniProtKB-SubCell"/>
</dbReference>
<dbReference type="STRING" id="1965070.A0A443QT10"/>
<sequence length="600" mass="67591">MSKATGNSKATTLASVFAELKRCEANADYDKAAKMLLEKAYCEYRLNAVTSCLDTLKSINDPDFRVKELIAQALYRLERYQECYDYYVDLIKNSEDEYEDERETNLSAVIASLSLYHSKSMKNTPDISEKTYELCYNKACIQIGKADYKGALEKLRSSEDLCRKTLEEEGVSDDEIESELGLIRVQVGYAYQKLNDDETALKMYSQVLRQKPSDLAVVAVASNNIVTINKDQNVFDSRKKMKAAVNDALETRLTSIQRKAIAFNNCLLLMQTNQNDACRKQLQSLKSKFSDTETYIIEAALLCKEKRFNDAIRILKETESQGKPSVEVQLTLAQLLLNHGHISEALTILRGLDSVSYKLAIVSALVVLYLSLEDKETAIDTLRETIKWYKQNKPSSTQLMLLYRETARLLIQVGKAAESVSMLEELRKAHPSNPTVLAQLISAYSQVDPKKAETISKELPPIENQISNTDIDLLETSNWSLGAKYVKKTAKTDQSSPAVRVKDKKKKKKKKKLPKNYDPNVDPDPERWLPRWQRSTYKKKKDKRGAQNVGRGTQGAVAPDGEVAPKASPRPGAVNSTSTSNQGPRQQRPAQKKKKKGGRR</sequence>
<keyword evidence="5 9" id="KW-0963">Cytoplasm</keyword>
<evidence type="ECO:0000256" key="11">
    <source>
        <dbReference type="SAM" id="MobiDB-lite"/>
    </source>
</evidence>
<comment type="caution">
    <text evidence="14">The sequence shown here is derived from an EMBL/GenBank/DDBJ whole genome shotgun (WGS) entry which is preliminary data.</text>
</comment>
<evidence type="ECO:0000256" key="1">
    <source>
        <dbReference type="ARBA" id="ARBA00004240"/>
    </source>
</evidence>